<keyword evidence="2" id="KW-0539">Nucleus</keyword>
<comment type="caution">
    <text evidence="5">The sequence shown here is derived from an EMBL/GenBank/DDBJ whole genome shotgun (WGS) entry which is preliminary data.</text>
</comment>
<comment type="subcellular location">
    <subcellularLocation>
        <location evidence="1">Nucleus</location>
    </subcellularLocation>
</comment>
<dbReference type="InterPro" id="IPR045255">
    <property type="entry name" value="RanBP1-like"/>
</dbReference>
<dbReference type="PANTHER" id="PTHR23138">
    <property type="entry name" value="RAN BINDING PROTEIN"/>
    <property type="match status" value="1"/>
</dbReference>
<dbReference type="SUPFAM" id="SSF50729">
    <property type="entry name" value="PH domain-like"/>
    <property type="match status" value="1"/>
</dbReference>
<dbReference type="InterPro" id="IPR011993">
    <property type="entry name" value="PH-like_dom_sf"/>
</dbReference>
<evidence type="ECO:0000313" key="6">
    <source>
        <dbReference type="Proteomes" id="UP000289886"/>
    </source>
</evidence>
<dbReference type="InterPro" id="IPR000156">
    <property type="entry name" value="Ran_bind_dom"/>
</dbReference>
<sequence>MSPLKTSDSDNEDSEDDASLDEDSSSSGSELSSSEPPYKTVRRQTLRESAAAYTAASSKRCLLEQVEVFTGEEEESRVMQITCKLFVFEKSTGSWLERGRGVLRLNDMATEESGNLQSRLVMRNQGNLKVILNSKLWAQMNVFKPARKKLCFTATDLENQVIRVFLIQRTRYTGQSKTTAFLSDQLKPSVIRQRKPSRIDLSIEPADTEYQNVFRSVEHAVGSLTSQDLRNTRFTVNVTKRPAFTITKMY</sequence>
<dbReference type="Gene3D" id="2.30.29.30">
    <property type="entry name" value="Pleckstrin-homology domain (PH domain)/Phosphotyrosine-binding domain (PTB)"/>
    <property type="match status" value="1"/>
</dbReference>
<reference evidence="5 6" key="1">
    <citation type="submission" date="2019-01" db="EMBL/GenBank/DDBJ databases">
        <title>Draft Genome and Complete Hox-Cluster Characterization of the Sterlet Sturgeon (Acipenser ruthenus).</title>
        <authorList>
            <person name="Wei Q."/>
        </authorList>
    </citation>
    <scope>NUCLEOTIDE SEQUENCE [LARGE SCALE GENOMIC DNA]</scope>
    <source>
        <strain evidence="5">WHYD16114868_AA</strain>
        <tissue evidence="5">Blood</tissue>
    </source>
</reference>
<dbReference type="AlphaFoldDB" id="A0A444U1S6"/>
<organism evidence="5 6">
    <name type="scientific">Acipenser ruthenus</name>
    <name type="common">Sterlet sturgeon</name>
    <dbReference type="NCBI Taxonomy" id="7906"/>
    <lineage>
        <taxon>Eukaryota</taxon>
        <taxon>Metazoa</taxon>
        <taxon>Chordata</taxon>
        <taxon>Craniata</taxon>
        <taxon>Vertebrata</taxon>
        <taxon>Euteleostomi</taxon>
        <taxon>Actinopterygii</taxon>
        <taxon>Chondrostei</taxon>
        <taxon>Acipenseriformes</taxon>
        <taxon>Acipenseridae</taxon>
        <taxon>Acipenser</taxon>
    </lineage>
</organism>
<name>A0A444U1S6_ACIRT</name>
<dbReference type="Proteomes" id="UP000289886">
    <property type="component" value="Unassembled WGS sequence"/>
</dbReference>
<dbReference type="GO" id="GO:0005634">
    <property type="term" value="C:nucleus"/>
    <property type="evidence" value="ECO:0007669"/>
    <property type="project" value="UniProtKB-SubCell"/>
</dbReference>
<evidence type="ECO:0000256" key="2">
    <source>
        <dbReference type="ARBA" id="ARBA00023242"/>
    </source>
</evidence>
<evidence type="ECO:0000256" key="3">
    <source>
        <dbReference type="SAM" id="MobiDB-lite"/>
    </source>
</evidence>
<dbReference type="SMART" id="SM00160">
    <property type="entry name" value="RanBD"/>
    <property type="match status" value="1"/>
</dbReference>
<dbReference type="GO" id="GO:0006611">
    <property type="term" value="P:protein export from nucleus"/>
    <property type="evidence" value="ECO:0007669"/>
    <property type="project" value="TreeGrafter"/>
</dbReference>
<evidence type="ECO:0000259" key="4">
    <source>
        <dbReference type="PROSITE" id="PS50196"/>
    </source>
</evidence>
<feature type="compositionally biased region" description="Acidic residues" evidence="3">
    <location>
        <begin position="9"/>
        <end position="24"/>
    </location>
</feature>
<dbReference type="PANTHER" id="PTHR23138:SF142">
    <property type="entry name" value="RAN-BINDING PROTEIN 3B-RELATED"/>
    <property type="match status" value="1"/>
</dbReference>
<gene>
    <name evidence="5" type="ORF">EOD39_9140</name>
</gene>
<protein>
    <submittedName>
        <fullName evidence="5">Ran-binding protein 3</fullName>
    </submittedName>
</protein>
<keyword evidence="6" id="KW-1185">Reference proteome</keyword>
<feature type="compositionally biased region" description="Low complexity" evidence="3">
    <location>
        <begin position="25"/>
        <end position="35"/>
    </location>
</feature>
<accession>A0A444U1S6</accession>
<dbReference type="PROSITE" id="PS50196">
    <property type="entry name" value="RANBD1"/>
    <property type="match status" value="1"/>
</dbReference>
<feature type="region of interest" description="Disordered" evidence="3">
    <location>
        <begin position="1"/>
        <end position="41"/>
    </location>
</feature>
<dbReference type="EMBL" id="SCEB01215533">
    <property type="protein sequence ID" value="RXM29095.1"/>
    <property type="molecule type" value="Genomic_DNA"/>
</dbReference>
<dbReference type="Pfam" id="PF00638">
    <property type="entry name" value="Ran_BP1"/>
    <property type="match status" value="1"/>
</dbReference>
<evidence type="ECO:0000256" key="1">
    <source>
        <dbReference type="ARBA" id="ARBA00004123"/>
    </source>
</evidence>
<feature type="domain" description="RanBD1" evidence="4">
    <location>
        <begin position="62"/>
        <end position="142"/>
    </location>
</feature>
<proteinExistence type="predicted"/>
<dbReference type="CDD" id="cd13180">
    <property type="entry name" value="RanBD_RanBP3"/>
    <property type="match status" value="1"/>
</dbReference>
<evidence type="ECO:0000313" key="5">
    <source>
        <dbReference type="EMBL" id="RXM29095.1"/>
    </source>
</evidence>